<dbReference type="RefSeq" id="WP_033650927.1">
    <property type="nucleotide sequence ID" value="NZ_JARSBE010000001.1"/>
</dbReference>
<dbReference type="EMBL" id="MW048531">
    <property type="protein sequence ID" value="QOW96978.1"/>
    <property type="molecule type" value="Genomic_DNA"/>
</dbReference>
<organism evidence="2">
    <name type="scientific">Serratia marcescens</name>
    <dbReference type="NCBI Taxonomy" id="615"/>
    <lineage>
        <taxon>Bacteria</taxon>
        <taxon>Pseudomonadati</taxon>
        <taxon>Pseudomonadota</taxon>
        <taxon>Gammaproteobacteria</taxon>
        <taxon>Enterobacterales</taxon>
        <taxon>Yersiniaceae</taxon>
        <taxon>Serratia</taxon>
    </lineage>
</organism>
<keyword evidence="1" id="KW-0472">Membrane</keyword>
<dbReference type="AlphaFoldDB" id="A0A7S6YMW4"/>
<dbReference type="InterPro" id="IPR009732">
    <property type="entry name" value="DUF1304"/>
</dbReference>
<feature type="transmembrane region" description="Helical" evidence="1">
    <location>
        <begin position="6"/>
        <end position="27"/>
    </location>
</feature>
<feature type="transmembrane region" description="Helical" evidence="1">
    <location>
        <begin position="99"/>
        <end position="116"/>
    </location>
</feature>
<protein>
    <submittedName>
        <fullName evidence="2">Orf98</fullName>
    </submittedName>
</protein>
<proteinExistence type="predicted"/>
<feature type="transmembrane region" description="Helical" evidence="1">
    <location>
        <begin position="75"/>
        <end position="92"/>
    </location>
</feature>
<sequence>MKLFADIALLLIAALHLYILVLEMFLWRAPIGRRAFGTTAEFAAATRVLAANQGLYNGFLALGLVWGYWREDVALQLFFLGCVLAAGVFGGLTASRKILWVQALPAAIALLAVWGAR</sequence>
<keyword evidence="1" id="KW-0812">Transmembrane</keyword>
<dbReference type="PANTHER" id="PTHR38446">
    <property type="entry name" value="BLL0914 PROTEIN"/>
    <property type="match status" value="1"/>
</dbReference>
<accession>A0A7S6YMW4</accession>
<evidence type="ECO:0000313" key="2">
    <source>
        <dbReference type="EMBL" id="QOW96978.1"/>
    </source>
</evidence>
<dbReference type="Pfam" id="PF06993">
    <property type="entry name" value="DUF1304"/>
    <property type="match status" value="1"/>
</dbReference>
<reference evidence="2" key="1">
    <citation type="submission" date="2020-09" db="EMBL/GenBank/DDBJ databases">
        <authorList>
            <person name="Eze J.U."/>
            <person name="Rahube T.O."/>
        </authorList>
    </citation>
    <scope>NUCLEOTIDE SEQUENCE</scope>
    <source>
        <strain evidence="2">DM6</strain>
    </source>
</reference>
<feature type="transmembrane region" description="Helical" evidence="1">
    <location>
        <begin position="48"/>
        <end position="69"/>
    </location>
</feature>
<name>A0A7S6YMW4_SERMA</name>
<keyword evidence="1" id="KW-1133">Transmembrane helix</keyword>
<evidence type="ECO:0000256" key="1">
    <source>
        <dbReference type="SAM" id="Phobius"/>
    </source>
</evidence>
<dbReference type="PANTHER" id="PTHR38446:SF1">
    <property type="entry name" value="BLL0914 PROTEIN"/>
    <property type="match status" value="1"/>
</dbReference>